<comment type="caution">
    <text evidence="4">The sequence shown here is derived from an EMBL/GenBank/DDBJ whole genome shotgun (WGS) entry which is preliminary data.</text>
</comment>
<dbReference type="Gene3D" id="2.60.40.150">
    <property type="entry name" value="C2 domain"/>
    <property type="match status" value="1"/>
</dbReference>
<protein>
    <recommendedName>
        <fullName evidence="1">Phosphoinositide phospholipase C</fullName>
        <ecNumber evidence="1">3.1.4.11</ecNumber>
    </recommendedName>
</protein>
<dbReference type="Pfam" id="PF00387">
    <property type="entry name" value="PI-PLC-Y"/>
    <property type="match status" value="1"/>
</dbReference>
<keyword evidence="1" id="KW-0442">Lipid degradation</keyword>
<feature type="region of interest" description="Disordered" evidence="2">
    <location>
        <begin position="211"/>
        <end position="234"/>
    </location>
</feature>
<dbReference type="InterPro" id="IPR001192">
    <property type="entry name" value="PI-PLC_fam"/>
</dbReference>
<dbReference type="AlphaFoldDB" id="A0AA38VI63"/>
<dbReference type="PROSITE" id="PS50008">
    <property type="entry name" value="PIPLC_Y_DOMAIN"/>
    <property type="match status" value="1"/>
</dbReference>
<comment type="catalytic activity">
    <reaction evidence="1">
        <text>a 1,2-diacyl-sn-glycero-3-phospho-(1D-myo-inositol-4,5-bisphosphate) + H2O = 1D-myo-inositol 1,4,5-trisphosphate + a 1,2-diacyl-sn-glycerol + H(+)</text>
        <dbReference type="Rhea" id="RHEA:33179"/>
        <dbReference type="ChEBI" id="CHEBI:15377"/>
        <dbReference type="ChEBI" id="CHEBI:15378"/>
        <dbReference type="ChEBI" id="CHEBI:17815"/>
        <dbReference type="ChEBI" id="CHEBI:58456"/>
        <dbReference type="ChEBI" id="CHEBI:203600"/>
        <dbReference type="EC" id="3.1.4.11"/>
    </reaction>
</comment>
<dbReference type="InterPro" id="IPR017946">
    <property type="entry name" value="PLC-like_Pdiesterase_TIM-brl"/>
</dbReference>
<accession>A0AA38VI63</accession>
<sequence>MWCFSRQQEDIGLGKDGLVHDKGLESKTVQKKEHAIQKKNHGIRRLPTIFVRNKRPPKTAFEHIFGVVSLGIPLPDVAEAKYIRRIQDHLLRAYLDASGRREKLTRDAFVDFLERVQGDDVAGLNAKEEYSYQEFIGEWFMNFGLGALRAASPDQMDLSKPISNYFISSSHNTYLNGHQLYSQSSSEIYQKVLKRHCRCIEIDVWDGDTKIYTPSRSKSPDPTHKRHHSSSSLPTYEGMKQRFIISPKSPRLHGRQISAAEATLAPSVSAEESSSSTSSHTLDTEAVSDRLNPFQPRSKSPVNRNEPLVMHAWQDPTEKRILTLTNPVGFREVCKAVRNSAFSHGNHLPIIVSLEVHARFEQQEVMVKIMKEEWAGYLLDEPLDGCDPLERQPRLEELLDKILVKVKRSVSRPTAATPKATPKLPSTPRMSSLTVPGACDDDLSPSDDERCDRTGVKRTPICESLAALAIYTHSEHFSAFGHPSARTHGHIFSIVEGKIRELYEKNPTELLQHNRHYMMRAYPHPITRISSHNPDPSLFWRKGVQMVALNWQDDKYDKMALHDAMFTDDTKGWVLKPKGYRSTDNEHDKPEYQTLTLRITIYAGMHIPLPEAQTEEDVATGAVTGDGALNKHFKPSVQVDLAVSHEKASGKLVQKTTPSPGVHPDWGPGGYTLEFVGVPNVVEELSFVRFKIRDESTYLVADPVAAWACIRLDRLRQGYRFVDLTDCKGNPTDGKLFVKIDKVLRQPMGLVRGKTMRIWDSVRASARSSTR</sequence>
<organism evidence="4 5">
    <name type="scientific">Coniochaeta hoffmannii</name>
    <dbReference type="NCBI Taxonomy" id="91930"/>
    <lineage>
        <taxon>Eukaryota</taxon>
        <taxon>Fungi</taxon>
        <taxon>Dikarya</taxon>
        <taxon>Ascomycota</taxon>
        <taxon>Pezizomycotina</taxon>
        <taxon>Sordariomycetes</taxon>
        <taxon>Sordariomycetidae</taxon>
        <taxon>Coniochaetales</taxon>
        <taxon>Coniochaetaceae</taxon>
        <taxon>Coniochaeta</taxon>
    </lineage>
</organism>
<keyword evidence="1" id="KW-0443">Lipid metabolism</keyword>
<dbReference type="GO" id="GO:0004435">
    <property type="term" value="F:phosphatidylinositol-4,5-bisphosphate phospholipase C activity"/>
    <property type="evidence" value="ECO:0007669"/>
    <property type="project" value="UniProtKB-EC"/>
</dbReference>
<feature type="region of interest" description="Disordered" evidence="2">
    <location>
        <begin position="263"/>
        <end position="303"/>
    </location>
</feature>
<reference evidence="4" key="1">
    <citation type="submission" date="2022-07" db="EMBL/GenBank/DDBJ databases">
        <title>Fungi with potential for degradation of polypropylene.</title>
        <authorList>
            <person name="Gostincar C."/>
        </authorList>
    </citation>
    <scope>NUCLEOTIDE SEQUENCE</scope>
    <source>
        <strain evidence="4">EXF-13287</strain>
    </source>
</reference>
<dbReference type="PANTHER" id="PTHR10336">
    <property type="entry name" value="PHOSPHOINOSITIDE-SPECIFIC PHOSPHOLIPASE C FAMILY PROTEIN"/>
    <property type="match status" value="1"/>
</dbReference>
<dbReference type="GO" id="GO:0048015">
    <property type="term" value="P:phosphatidylinositol-mediated signaling"/>
    <property type="evidence" value="ECO:0007669"/>
    <property type="project" value="TreeGrafter"/>
</dbReference>
<evidence type="ECO:0000256" key="1">
    <source>
        <dbReference type="RuleBase" id="RU361133"/>
    </source>
</evidence>
<dbReference type="SMART" id="SM00148">
    <property type="entry name" value="PLCXc"/>
    <property type="match status" value="1"/>
</dbReference>
<feature type="domain" description="PI-PLC Y-box" evidence="3">
    <location>
        <begin position="465"/>
        <end position="581"/>
    </location>
</feature>
<dbReference type="Proteomes" id="UP001174691">
    <property type="component" value="Unassembled WGS sequence"/>
</dbReference>
<proteinExistence type="predicted"/>
<dbReference type="GO" id="GO:0016042">
    <property type="term" value="P:lipid catabolic process"/>
    <property type="evidence" value="ECO:0007669"/>
    <property type="project" value="UniProtKB-KW"/>
</dbReference>
<name>A0AA38VI63_9PEZI</name>
<gene>
    <name evidence="4" type="ORF">NKR19_g9017</name>
</gene>
<dbReference type="SUPFAM" id="SSF49562">
    <property type="entry name" value="C2 domain (Calcium/lipid-binding domain, CaLB)"/>
    <property type="match status" value="1"/>
</dbReference>
<dbReference type="SUPFAM" id="SSF51695">
    <property type="entry name" value="PLC-like phosphodiesterases"/>
    <property type="match status" value="1"/>
</dbReference>
<evidence type="ECO:0000313" key="4">
    <source>
        <dbReference type="EMBL" id="KAJ9133496.1"/>
    </source>
</evidence>
<feature type="compositionally biased region" description="Low complexity" evidence="2">
    <location>
        <begin position="267"/>
        <end position="279"/>
    </location>
</feature>
<dbReference type="PROSITE" id="PS50007">
    <property type="entry name" value="PIPLC_X_DOMAIN"/>
    <property type="match status" value="1"/>
</dbReference>
<dbReference type="EMBL" id="JANBVN010000200">
    <property type="protein sequence ID" value="KAJ9133496.1"/>
    <property type="molecule type" value="Genomic_DNA"/>
</dbReference>
<feature type="region of interest" description="Disordered" evidence="2">
    <location>
        <begin position="413"/>
        <end position="453"/>
    </location>
</feature>
<evidence type="ECO:0000256" key="2">
    <source>
        <dbReference type="SAM" id="MobiDB-lite"/>
    </source>
</evidence>
<evidence type="ECO:0000313" key="5">
    <source>
        <dbReference type="Proteomes" id="UP001174691"/>
    </source>
</evidence>
<dbReference type="CDD" id="cd00275">
    <property type="entry name" value="C2_PLC_like"/>
    <property type="match status" value="1"/>
</dbReference>
<dbReference type="Gene3D" id="3.20.20.190">
    <property type="entry name" value="Phosphatidylinositol (PI) phosphodiesterase"/>
    <property type="match status" value="2"/>
</dbReference>
<dbReference type="GO" id="GO:0051209">
    <property type="term" value="P:release of sequestered calcium ion into cytosol"/>
    <property type="evidence" value="ECO:0007669"/>
    <property type="project" value="TreeGrafter"/>
</dbReference>
<dbReference type="InterPro" id="IPR000909">
    <property type="entry name" value="PLipase_C_PInositol-sp_X_dom"/>
</dbReference>
<dbReference type="PRINTS" id="PR00390">
    <property type="entry name" value="PHPHLIPASEC"/>
</dbReference>
<evidence type="ECO:0000259" key="3">
    <source>
        <dbReference type="PROSITE" id="PS50008"/>
    </source>
</evidence>
<dbReference type="Pfam" id="PF00388">
    <property type="entry name" value="PI-PLC-X"/>
    <property type="match status" value="2"/>
</dbReference>
<dbReference type="PANTHER" id="PTHR10336:SF82">
    <property type="entry name" value="PHOSPHOINOSITIDE PHOSPHOLIPASE C"/>
    <property type="match status" value="1"/>
</dbReference>
<dbReference type="EC" id="3.1.4.11" evidence="1"/>
<dbReference type="SMART" id="SM00149">
    <property type="entry name" value="PLCYc"/>
    <property type="match status" value="1"/>
</dbReference>
<keyword evidence="1" id="KW-0378">Hydrolase</keyword>
<dbReference type="InterPro" id="IPR035892">
    <property type="entry name" value="C2_domain_sf"/>
</dbReference>
<dbReference type="InterPro" id="IPR001711">
    <property type="entry name" value="PLipase_C_Pinositol-sp_Y"/>
</dbReference>
<keyword evidence="5" id="KW-1185">Reference proteome</keyword>